<accession>A0ACC1BGE3</accession>
<protein>
    <submittedName>
        <fullName evidence="1">Uncharacterized protein</fullName>
    </submittedName>
</protein>
<keyword evidence="2" id="KW-1185">Reference proteome</keyword>
<evidence type="ECO:0000313" key="2">
    <source>
        <dbReference type="Proteomes" id="UP001164250"/>
    </source>
</evidence>
<name>A0ACC1BGE3_9ROSI</name>
<dbReference type="EMBL" id="CM047901">
    <property type="protein sequence ID" value="KAJ0098100.1"/>
    <property type="molecule type" value="Genomic_DNA"/>
</dbReference>
<dbReference type="Proteomes" id="UP001164250">
    <property type="component" value="Chromosome 5"/>
</dbReference>
<sequence>MEDQKQIVLITGCSQGGIGHALAHEFASKGCIVVASSRSKRTMADLENDSRFFVQELDVVSDESVGNVVANVIEKFGRIDILVNNAGVLCIGPLAELPLSAIQNAFDVNVFGAMRMIQAVVPHMAARKKGKIVNIGSIGAVSPAPWTSVYCASKSSLHSLTDTLRSELHPFGIHVTLVAPGAIKSNIANVAAGNYSRMPELKLYKPFENIIKERAYLKEPSNATPTEIFERKTVAVLFKDKPPAWFSFGKYSTLVEIYSYMPNFVKDFLARRMMKG</sequence>
<comment type="caution">
    <text evidence="1">The sequence shown here is derived from an EMBL/GenBank/DDBJ whole genome shotgun (WGS) entry which is preliminary data.</text>
</comment>
<proteinExistence type="predicted"/>
<evidence type="ECO:0000313" key="1">
    <source>
        <dbReference type="EMBL" id="KAJ0098100.1"/>
    </source>
</evidence>
<organism evidence="1 2">
    <name type="scientific">Pistacia atlantica</name>
    <dbReference type="NCBI Taxonomy" id="434234"/>
    <lineage>
        <taxon>Eukaryota</taxon>
        <taxon>Viridiplantae</taxon>
        <taxon>Streptophyta</taxon>
        <taxon>Embryophyta</taxon>
        <taxon>Tracheophyta</taxon>
        <taxon>Spermatophyta</taxon>
        <taxon>Magnoliopsida</taxon>
        <taxon>eudicotyledons</taxon>
        <taxon>Gunneridae</taxon>
        <taxon>Pentapetalae</taxon>
        <taxon>rosids</taxon>
        <taxon>malvids</taxon>
        <taxon>Sapindales</taxon>
        <taxon>Anacardiaceae</taxon>
        <taxon>Pistacia</taxon>
    </lineage>
</organism>
<gene>
    <name evidence="1" type="ORF">Patl1_27363</name>
</gene>
<reference evidence="2" key="1">
    <citation type="journal article" date="2023" name="G3 (Bethesda)">
        <title>Genome assembly and association tests identify interacting loci associated with vigor, precocity, and sex in interspecific pistachio rootstocks.</title>
        <authorList>
            <person name="Palmer W."/>
            <person name="Jacygrad E."/>
            <person name="Sagayaradj S."/>
            <person name="Cavanaugh K."/>
            <person name="Han R."/>
            <person name="Bertier L."/>
            <person name="Beede B."/>
            <person name="Kafkas S."/>
            <person name="Golino D."/>
            <person name="Preece J."/>
            <person name="Michelmore R."/>
        </authorList>
    </citation>
    <scope>NUCLEOTIDE SEQUENCE [LARGE SCALE GENOMIC DNA]</scope>
</reference>